<protein>
    <submittedName>
        <fullName evidence="2">Uncharacterized protein</fullName>
    </submittedName>
</protein>
<evidence type="ECO:0000313" key="3">
    <source>
        <dbReference type="Proteomes" id="UP000654123"/>
    </source>
</evidence>
<proteinExistence type="predicted"/>
<comment type="caution">
    <text evidence="2">The sequence shown here is derived from an EMBL/GenBank/DDBJ whole genome shotgun (WGS) entry which is preliminary data.</text>
</comment>
<feature type="region of interest" description="Disordered" evidence="1">
    <location>
        <begin position="1"/>
        <end position="140"/>
    </location>
</feature>
<reference evidence="2" key="1">
    <citation type="journal article" date="2014" name="Int. J. Syst. Evol. Microbiol.">
        <title>Complete genome sequence of Corynebacterium casei LMG S-19264T (=DSM 44701T), isolated from a smear-ripened cheese.</title>
        <authorList>
            <consortium name="US DOE Joint Genome Institute (JGI-PGF)"/>
            <person name="Walter F."/>
            <person name="Albersmeier A."/>
            <person name="Kalinowski J."/>
            <person name="Ruckert C."/>
        </authorList>
    </citation>
    <scope>NUCLEOTIDE SEQUENCE</scope>
    <source>
        <strain evidence="2">JCM 4335</strain>
    </source>
</reference>
<organism evidence="2 3">
    <name type="scientific">Streptomyces roseolilacinus</name>
    <dbReference type="NCBI Taxonomy" id="66904"/>
    <lineage>
        <taxon>Bacteria</taxon>
        <taxon>Bacillati</taxon>
        <taxon>Actinomycetota</taxon>
        <taxon>Actinomycetes</taxon>
        <taxon>Kitasatosporales</taxon>
        <taxon>Streptomycetaceae</taxon>
        <taxon>Streptomyces</taxon>
    </lineage>
</organism>
<keyword evidence="3" id="KW-1185">Reference proteome</keyword>
<feature type="compositionally biased region" description="Gly residues" evidence="1">
    <location>
        <begin position="72"/>
        <end position="87"/>
    </location>
</feature>
<name>A0A918B0R9_9ACTN</name>
<evidence type="ECO:0000313" key="2">
    <source>
        <dbReference type="EMBL" id="GGQ08417.1"/>
    </source>
</evidence>
<feature type="compositionally biased region" description="Basic and acidic residues" evidence="1">
    <location>
        <begin position="106"/>
        <end position="116"/>
    </location>
</feature>
<feature type="compositionally biased region" description="Basic residues" evidence="1">
    <location>
        <begin position="117"/>
        <end position="126"/>
    </location>
</feature>
<dbReference type="AlphaFoldDB" id="A0A918B0R9"/>
<dbReference type="Proteomes" id="UP000654123">
    <property type="component" value="Unassembled WGS sequence"/>
</dbReference>
<accession>A0A918B0R9</accession>
<sequence length="140" mass="14136">MPWAGRGGAGAETVLRCAGVRGAPPVARTADRAGTGAGAAGRERDVSEGSRHAGADPIRRPNSSLTHEARGGTSGDGGTSGEGGRPGPGRVDPPHLRRGPAPGHDAALRPVHDAAHRLRRPARRRPRADPPQAGLTGGTP</sequence>
<gene>
    <name evidence="2" type="ORF">GCM10010249_28530</name>
</gene>
<feature type="compositionally biased region" description="Gly residues" evidence="1">
    <location>
        <begin position="1"/>
        <end position="10"/>
    </location>
</feature>
<feature type="compositionally biased region" description="Basic and acidic residues" evidence="1">
    <location>
        <begin position="41"/>
        <end position="59"/>
    </location>
</feature>
<reference evidence="2" key="2">
    <citation type="submission" date="2020-09" db="EMBL/GenBank/DDBJ databases">
        <authorList>
            <person name="Sun Q."/>
            <person name="Ohkuma M."/>
        </authorList>
    </citation>
    <scope>NUCLEOTIDE SEQUENCE</scope>
    <source>
        <strain evidence="2">JCM 4335</strain>
    </source>
</reference>
<evidence type="ECO:0000256" key="1">
    <source>
        <dbReference type="SAM" id="MobiDB-lite"/>
    </source>
</evidence>
<dbReference type="EMBL" id="BMSV01000005">
    <property type="protein sequence ID" value="GGQ08417.1"/>
    <property type="molecule type" value="Genomic_DNA"/>
</dbReference>